<comment type="caution">
    <text evidence="2">The sequence shown here is derived from an EMBL/GenBank/DDBJ whole genome shotgun (WGS) entry which is preliminary data.</text>
</comment>
<organism evidence="2 3">
    <name type="scientific">Prorocentrum cordatum</name>
    <dbReference type="NCBI Taxonomy" id="2364126"/>
    <lineage>
        <taxon>Eukaryota</taxon>
        <taxon>Sar</taxon>
        <taxon>Alveolata</taxon>
        <taxon>Dinophyceae</taxon>
        <taxon>Prorocentrales</taxon>
        <taxon>Prorocentraceae</taxon>
        <taxon>Prorocentrum</taxon>
    </lineage>
</organism>
<gene>
    <name evidence="2" type="ORF">PCOR1329_LOCUS39331</name>
</gene>
<feature type="transmembrane region" description="Helical" evidence="1">
    <location>
        <begin position="88"/>
        <end position="105"/>
    </location>
</feature>
<keyword evidence="1" id="KW-0812">Transmembrane</keyword>
<feature type="transmembrane region" description="Helical" evidence="1">
    <location>
        <begin position="54"/>
        <end position="82"/>
    </location>
</feature>
<evidence type="ECO:0000313" key="2">
    <source>
        <dbReference type="EMBL" id="CAK0845564.1"/>
    </source>
</evidence>
<sequence length="283" mass="32714">MVVIWMAAVTIVLTFVAVEFLGLAVTLGVLLGATRGLACRFRAHRRSRASRCMLFGKLLSVVKFLVFVMVHGIFGEFLMFFVEFLRDVRFLRIVGAYLLIFVKFLRFMEQFLMIVVLALRFLINVVLLFLRFFLLVKALSLMLFAEFVLIYMMVWLVLFITILVHVVVMIMMFTSLPISFTKSLMIVALLVFSLLVSLALSLSGAGLPTCLRCGFFFLRYKTFFSDLRLIVSFFMAVFGLAMCGYFCLLYLSFMFRLWWIPRWAPRSLPIPFVSMVFAYIETT</sequence>
<dbReference type="EMBL" id="CAUYUJ010014749">
    <property type="protein sequence ID" value="CAK0845564.1"/>
    <property type="molecule type" value="Genomic_DNA"/>
</dbReference>
<evidence type="ECO:0000256" key="1">
    <source>
        <dbReference type="SAM" id="Phobius"/>
    </source>
</evidence>
<reference evidence="2" key="1">
    <citation type="submission" date="2023-10" db="EMBL/GenBank/DDBJ databases">
        <authorList>
            <person name="Chen Y."/>
            <person name="Shah S."/>
            <person name="Dougan E. K."/>
            <person name="Thang M."/>
            <person name="Chan C."/>
        </authorList>
    </citation>
    <scope>NUCLEOTIDE SEQUENCE [LARGE SCALE GENOMIC DNA]</scope>
</reference>
<name>A0ABN9TI48_9DINO</name>
<dbReference type="Proteomes" id="UP001189429">
    <property type="component" value="Unassembled WGS sequence"/>
</dbReference>
<accession>A0ABN9TI48</accession>
<keyword evidence="1" id="KW-1133">Transmembrane helix</keyword>
<proteinExistence type="predicted"/>
<feature type="transmembrane region" description="Helical" evidence="1">
    <location>
        <begin position="148"/>
        <end position="172"/>
    </location>
</feature>
<keyword evidence="3" id="KW-1185">Reference proteome</keyword>
<evidence type="ECO:0000313" key="3">
    <source>
        <dbReference type="Proteomes" id="UP001189429"/>
    </source>
</evidence>
<protein>
    <submittedName>
        <fullName evidence="2">Uncharacterized protein</fullName>
    </submittedName>
</protein>
<feature type="transmembrane region" description="Helical" evidence="1">
    <location>
        <begin position="112"/>
        <end position="136"/>
    </location>
</feature>
<feature type="transmembrane region" description="Helical" evidence="1">
    <location>
        <begin position="184"/>
        <end position="207"/>
    </location>
</feature>
<feature type="transmembrane region" description="Helical" evidence="1">
    <location>
        <begin position="227"/>
        <end position="251"/>
    </location>
</feature>
<keyword evidence="1" id="KW-0472">Membrane</keyword>
<feature type="transmembrane region" description="Helical" evidence="1">
    <location>
        <begin position="6"/>
        <end position="33"/>
    </location>
</feature>